<feature type="compositionally biased region" description="Polar residues" evidence="2">
    <location>
        <begin position="68"/>
        <end position="83"/>
    </location>
</feature>
<evidence type="ECO:0000256" key="1">
    <source>
        <dbReference type="PROSITE-ProRule" id="PRU00042"/>
    </source>
</evidence>
<sequence length="177" mass="19736">MNGFTGNMMGPTPSFFGRPPNPSLGFPPRLPMNSFASYPGAQFMPGIWPNVNSLRPQFHHHVVHPPQGNHSSQQQRPQVTNVQGQTTEYSCAACQKEFSSKETLNAHLGAHVQCTYEGCTFKAGRKILKLHWIQTHETGKMRIKLNTPGEIAKWKEERKRFAINNKSGGAVFPPLAL</sequence>
<gene>
    <name evidence="4" type="primary">NUFIP1_1</name>
    <name evidence="4" type="ORF">OS493_018339</name>
</gene>
<evidence type="ECO:0000313" key="5">
    <source>
        <dbReference type="Proteomes" id="UP001163046"/>
    </source>
</evidence>
<dbReference type="EMBL" id="MU827787">
    <property type="protein sequence ID" value="KAJ7333163.1"/>
    <property type="molecule type" value="Genomic_DNA"/>
</dbReference>
<dbReference type="GO" id="GO:0008270">
    <property type="term" value="F:zinc ion binding"/>
    <property type="evidence" value="ECO:0007669"/>
    <property type="project" value="UniProtKB-KW"/>
</dbReference>
<dbReference type="Pfam" id="PF10453">
    <property type="entry name" value="NUFIP1"/>
    <property type="match status" value="1"/>
</dbReference>
<reference evidence="4" key="1">
    <citation type="submission" date="2023-01" db="EMBL/GenBank/DDBJ databases">
        <title>Genome assembly of the deep-sea coral Lophelia pertusa.</title>
        <authorList>
            <person name="Herrera S."/>
            <person name="Cordes E."/>
        </authorList>
    </citation>
    <scope>NUCLEOTIDE SEQUENCE</scope>
    <source>
        <strain evidence="4">USNM1676648</strain>
        <tissue evidence="4">Polyp</tissue>
    </source>
</reference>
<evidence type="ECO:0000259" key="3">
    <source>
        <dbReference type="PROSITE" id="PS50157"/>
    </source>
</evidence>
<keyword evidence="1" id="KW-0479">Metal-binding</keyword>
<keyword evidence="5" id="KW-1185">Reference proteome</keyword>
<feature type="region of interest" description="Disordered" evidence="2">
    <location>
        <begin position="60"/>
        <end position="83"/>
    </location>
</feature>
<protein>
    <submittedName>
        <fullName evidence="4">Nuclear fragile X mental retardation protein interacting protein 1</fullName>
    </submittedName>
</protein>
<dbReference type="Proteomes" id="UP001163046">
    <property type="component" value="Unassembled WGS sequence"/>
</dbReference>
<dbReference type="PROSITE" id="PS00028">
    <property type="entry name" value="ZINC_FINGER_C2H2_1"/>
    <property type="match status" value="1"/>
</dbReference>
<evidence type="ECO:0000313" key="4">
    <source>
        <dbReference type="EMBL" id="KAJ7333163.1"/>
    </source>
</evidence>
<dbReference type="InterPro" id="IPR019496">
    <property type="entry name" value="NUFIP1_cons_dom"/>
</dbReference>
<feature type="region of interest" description="Disordered" evidence="2">
    <location>
        <begin position="1"/>
        <end position="22"/>
    </location>
</feature>
<organism evidence="4 5">
    <name type="scientific">Desmophyllum pertusum</name>
    <dbReference type="NCBI Taxonomy" id="174260"/>
    <lineage>
        <taxon>Eukaryota</taxon>
        <taxon>Metazoa</taxon>
        <taxon>Cnidaria</taxon>
        <taxon>Anthozoa</taxon>
        <taxon>Hexacorallia</taxon>
        <taxon>Scleractinia</taxon>
        <taxon>Caryophylliina</taxon>
        <taxon>Caryophylliidae</taxon>
        <taxon>Desmophyllum</taxon>
    </lineage>
</organism>
<proteinExistence type="predicted"/>
<name>A0A9X0CEV3_9CNID</name>
<feature type="domain" description="C2H2-type" evidence="3">
    <location>
        <begin position="89"/>
        <end position="111"/>
    </location>
</feature>
<accession>A0A9X0CEV3</accession>
<keyword evidence="1" id="KW-0863">Zinc-finger</keyword>
<comment type="caution">
    <text evidence="4">The sequence shown here is derived from an EMBL/GenBank/DDBJ whole genome shotgun (WGS) entry which is preliminary data.</text>
</comment>
<dbReference type="InterPro" id="IPR013087">
    <property type="entry name" value="Znf_C2H2_type"/>
</dbReference>
<keyword evidence="1" id="KW-0862">Zinc</keyword>
<dbReference type="OrthoDB" id="273070at2759"/>
<dbReference type="AlphaFoldDB" id="A0A9X0CEV3"/>
<dbReference type="SMART" id="SM00355">
    <property type="entry name" value="ZnF_C2H2"/>
    <property type="match status" value="2"/>
</dbReference>
<dbReference type="PROSITE" id="PS50157">
    <property type="entry name" value="ZINC_FINGER_C2H2_2"/>
    <property type="match status" value="1"/>
</dbReference>
<evidence type="ECO:0000256" key="2">
    <source>
        <dbReference type="SAM" id="MobiDB-lite"/>
    </source>
</evidence>